<proteinExistence type="predicted"/>
<dbReference type="Proteomes" id="UP000033400">
    <property type="component" value="Unassembled WGS sequence"/>
</dbReference>
<evidence type="ECO:0000313" key="2">
    <source>
        <dbReference type="Proteomes" id="UP000033400"/>
    </source>
</evidence>
<evidence type="ECO:0000313" key="1">
    <source>
        <dbReference type="EMBL" id="KJZ61431.1"/>
    </source>
</evidence>
<dbReference type="PATRIC" id="fig|294.133.peg.5797"/>
<accession>A0A0F4UY88</accession>
<comment type="caution">
    <text evidence="1">The sequence shown here is derived from an EMBL/GenBank/DDBJ whole genome shotgun (WGS) entry which is preliminary data.</text>
</comment>
<dbReference type="RefSeq" id="WP_046056794.1">
    <property type="nucleotide sequence ID" value="NZ_LACH01000076.1"/>
</dbReference>
<dbReference type="SUPFAM" id="SSF53474">
    <property type="entry name" value="alpha/beta-Hydrolases"/>
    <property type="match status" value="1"/>
</dbReference>
<sequence>MLSNPQDTPESRHRQMYYRGSTTIFSCRKDPRFAYCLYVPQTFDQAPQGHRLLVAIHGTGRTMVEYRDAFAEFGRFNRYIILAPLFPVGPLGDGNPHGFKYLKEGDIRYDEVLLAMVDEVCEALSTSFEKFSLFGYSGGGHFANRFYYLHPERLRSVSIGAPGSVTLIDEGRDWWVGTGGIEAIFGKRLNLDALREVDVQLLVGAADLETWEIHYAPGSVQYMEGINDAGRTRVERNATLARNLEAYDIRVQQDIVPNTAHAGISVVPYVQDFLLQLGD</sequence>
<organism evidence="1 2">
    <name type="scientific">Pseudomonas fluorescens</name>
    <dbReference type="NCBI Taxonomy" id="294"/>
    <lineage>
        <taxon>Bacteria</taxon>
        <taxon>Pseudomonadati</taxon>
        <taxon>Pseudomonadota</taxon>
        <taxon>Gammaproteobacteria</taxon>
        <taxon>Pseudomonadales</taxon>
        <taxon>Pseudomonadaceae</taxon>
        <taxon>Pseudomonas</taxon>
    </lineage>
</organism>
<dbReference type="InterPro" id="IPR029058">
    <property type="entry name" value="AB_hydrolase_fold"/>
</dbReference>
<dbReference type="OrthoDB" id="1094867at2"/>
<name>A0A0F4UY88_PSEFL</name>
<protein>
    <submittedName>
        <fullName evidence="1">Hydrolase</fullName>
    </submittedName>
</protein>
<dbReference type="AlphaFoldDB" id="A0A0F4UY88"/>
<gene>
    <name evidence="1" type="ORF">VD17_28785</name>
</gene>
<reference evidence="1 2" key="1">
    <citation type="submission" date="2015-03" db="EMBL/GenBank/DDBJ databases">
        <title>Comparative genomics of Pseudomonas insights into diversity of traits involved in vanlence and defense.</title>
        <authorList>
            <person name="Qin Y."/>
        </authorList>
    </citation>
    <scope>NUCLEOTIDE SEQUENCE [LARGE SCALE GENOMIC DNA]</scope>
    <source>
        <strain evidence="1 2">H24</strain>
    </source>
</reference>
<keyword evidence="1" id="KW-0378">Hydrolase</keyword>
<dbReference type="EMBL" id="LACH01000076">
    <property type="protein sequence ID" value="KJZ61431.1"/>
    <property type="molecule type" value="Genomic_DNA"/>
</dbReference>
<dbReference type="GO" id="GO:0016787">
    <property type="term" value="F:hydrolase activity"/>
    <property type="evidence" value="ECO:0007669"/>
    <property type="project" value="UniProtKB-KW"/>
</dbReference>
<dbReference type="Gene3D" id="3.40.50.1820">
    <property type="entry name" value="alpha/beta hydrolase"/>
    <property type="match status" value="1"/>
</dbReference>